<dbReference type="EMBL" id="MDEI01000021">
    <property type="protein sequence ID" value="PPU66445.1"/>
    <property type="molecule type" value="Genomic_DNA"/>
</dbReference>
<reference evidence="2" key="1">
    <citation type="submission" date="2016-08" db="EMBL/GenBank/DDBJ databases">
        <authorList>
            <person name="Merda D."/>
            <person name="Briand M."/>
            <person name="Taghouti G."/>
            <person name="Carrere S."/>
            <person name="Gouzy J."/>
            <person name="Portier P."/>
            <person name="Jacques M.-A."/>
            <person name="Fischer-Le Saux M."/>
        </authorList>
    </citation>
    <scope>NUCLEOTIDE SEQUENCE [LARGE SCALE GENOMIC DNA]</scope>
    <source>
        <strain evidence="2">CFBP4643</strain>
    </source>
</reference>
<proteinExistence type="predicted"/>
<evidence type="ECO:0000313" key="2">
    <source>
        <dbReference type="Proteomes" id="UP000238191"/>
    </source>
</evidence>
<organism evidence="1 2">
    <name type="scientific">Xanthomonas pisi</name>
    <dbReference type="NCBI Taxonomy" id="56457"/>
    <lineage>
        <taxon>Bacteria</taxon>
        <taxon>Pseudomonadati</taxon>
        <taxon>Pseudomonadota</taxon>
        <taxon>Gammaproteobacteria</taxon>
        <taxon>Lysobacterales</taxon>
        <taxon>Lysobacteraceae</taxon>
        <taxon>Xanthomonas</taxon>
    </lineage>
</organism>
<evidence type="ECO:0000313" key="1">
    <source>
        <dbReference type="EMBL" id="PPU66445.1"/>
    </source>
</evidence>
<gene>
    <name evidence="1" type="ORF">XpiCFBP4643_18945</name>
</gene>
<accession>A0A2S7CXX4</accession>
<dbReference type="Proteomes" id="UP000238191">
    <property type="component" value="Unassembled WGS sequence"/>
</dbReference>
<dbReference type="AlphaFoldDB" id="A0A2S7CXX4"/>
<name>A0A2S7CXX4_9XANT</name>
<sequence length="67" mass="7336">MRWGVQLHAWPMLREQGARESAISALGCRGCGDDLVPIAGLPRTGARPVIHCDRRKARAVSRLASEE</sequence>
<protein>
    <submittedName>
        <fullName evidence="1">Uncharacterized protein</fullName>
    </submittedName>
</protein>
<keyword evidence="2" id="KW-1185">Reference proteome</keyword>
<comment type="caution">
    <text evidence="1">The sequence shown here is derived from an EMBL/GenBank/DDBJ whole genome shotgun (WGS) entry which is preliminary data.</text>
</comment>